<dbReference type="PRINTS" id="PR00039">
    <property type="entry name" value="HTHLYSR"/>
</dbReference>
<keyword evidence="2" id="KW-0805">Transcription regulation</keyword>
<dbReference type="Pfam" id="PF03466">
    <property type="entry name" value="LysR_substrate"/>
    <property type="match status" value="1"/>
</dbReference>
<protein>
    <submittedName>
        <fullName evidence="6">LysR family transcriptional regulator</fullName>
    </submittedName>
</protein>
<dbReference type="SUPFAM" id="SSF53850">
    <property type="entry name" value="Periplasmic binding protein-like II"/>
    <property type="match status" value="1"/>
</dbReference>
<keyword evidence="4" id="KW-0804">Transcription</keyword>
<sequence length="309" mass="33723">MVTVRQLSYFVAAAEHEGTAQAARALHVSQPAISVAIRQLEERVGQPLFMRRHAQGLVLTQAGRDKLAEARSILSQINAWAASPGVSSGRQTFVDVGCLTTLGPLYMPPIISAFRHSHPHVEVRMREGDIEELHRLVDNGLIEVALLYDLDLGRTGAAETVAEFQPYVLVPASHPLADKRRVRLQDVAAWPLILINLPHSRDYFLALFRQAGVTPTLGMEARTIDMVRGLVANGLGIALLTTRSRSGVSEDGLPLAIVELEDALPPQKAAIITPRQFPITWMASAFIDHVRAHFGQSQETSSAEGQQCA</sequence>
<accession>A0ABV3PSP9</accession>
<dbReference type="InterPro" id="IPR005119">
    <property type="entry name" value="LysR_subst-bd"/>
</dbReference>
<dbReference type="InterPro" id="IPR000847">
    <property type="entry name" value="LysR_HTH_N"/>
</dbReference>
<proteinExistence type="inferred from homology"/>
<evidence type="ECO:0000313" key="6">
    <source>
        <dbReference type="EMBL" id="MEW9308665.1"/>
    </source>
</evidence>
<feature type="domain" description="HTH lysR-type" evidence="5">
    <location>
        <begin position="2"/>
        <end position="60"/>
    </location>
</feature>
<evidence type="ECO:0000256" key="2">
    <source>
        <dbReference type="ARBA" id="ARBA00023015"/>
    </source>
</evidence>
<comment type="caution">
    <text evidence="6">The sequence shown here is derived from an EMBL/GenBank/DDBJ whole genome shotgun (WGS) entry which is preliminary data.</text>
</comment>
<keyword evidence="7" id="KW-1185">Reference proteome</keyword>
<dbReference type="SUPFAM" id="SSF46785">
    <property type="entry name" value="Winged helix' DNA-binding domain"/>
    <property type="match status" value="1"/>
</dbReference>
<dbReference type="InterPro" id="IPR036388">
    <property type="entry name" value="WH-like_DNA-bd_sf"/>
</dbReference>
<comment type="similarity">
    <text evidence="1">Belongs to the LysR transcriptional regulatory family.</text>
</comment>
<gene>
    <name evidence="6" type="ORF">ABXS05_24135</name>
</gene>
<reference evidence="6 7" key="1">
    <citation type="submission" date="2024-07" db="EMBL/GenBank/DDBJ databases">
        <title>Description of Labrys sedimenti sp. nov., isolated from a diclofenac-degrading enrichment culture.</title>
        <authorList>
            <person name="Tancsics A."/>
            <person name="Csepanyi A."/>
        </authorList>
    </citation>
    <scope>NUCLEOTIDE SEQUENCE [LARGE SCALE GENOMIC DNA]</scope>
    <source>
        <strain evidence="6 7">LMG 23578</strain>
    </source>
</reference>
<evidence type="ECO:0000259" key="5">
    <source>
        <dbReference type="PROSITE" id="PS50931"/>
    </source>
</evidence>
<dbReference type="Proteomes" id="UP001555786">
    <property type="component" value="Unassembled WGS sequence"/>
</dbReference>
<evidence type="ECO:0000313" key="7">
    <source>
        <dbReference type="Proteomes" id="UP001555786"/>
    </source>
</evidence>
<evidence type="ECO:0000256" key="3">
    <source>
        <dbReference type="ARBA" id="ARBA00023125"/>
    </source>
</evidence>
<name>A0ABV3PSP9_9HYPH</name>
<dbReference type="PANTHER" id="PTHR30346:SF0">
    <property type="entry name" value="HCA OPERON TRANSCRIPTIONAL ACTIVATOR HCAR"/>
    <property type="match status" value="1"/>
</dbReference>
<dbReference type="PANTHER" id="PTHR30346">
    <property type="entry name" value="TRANSCRIPTIONAL DUAL REGULATOR HCAR-RELATED"/>
    <property type="match status" value="1"/>
</dbReference>
<dbReference type="Pfam" id="PF00126">
    <property type="entry name" value="HTH_1"/>
    <property type="match status" value="1"/>
</dbReference>
<dbReference type="PROSITE" id="PS50931">
    <property type="entry name" value="HTH_LYSR"/>
    <property type="match status" value="1"/>
</dbReference>
<dbReference type="Gene3D" id="3.40.190.10">
    <property type="entry name" value="Periplasmic binding protein-like II"/>
    <property type="match status" value="2"/>
</dbReference>
<dbReference type="EMBL" id="JBFNQD010000010">
    <property type="protein sequence ID" value="MEW9308665.1"/>
    <property type="molecule type" value="Genomic_DNA"/>
</dbReference>
<evidence type="ECO:0000256" key="1">
    <source>
        <dbReference type="ARBA" id="ARBA00009437"/>
    </source>
</evidence>
<evidence type="ECO:0000256" key="4">
    <source>
        <dbReference type="ARBA" id="ARBA00023163"/>
    </source>
</evidence>
<dbReference type="InterPro" id="IPR036390">
    <property type="entry name" value="WH_DNA-bd_sf"/>
</dbReference>
<organism evidence="6 7">
    <name type="scientific">Labrys neptuniae</name>
    <dbReference type="NCBI Taxonomy" id="376174"/>
    <lineage>
        <taxon>Bacteria</taxon>
        <taxon>Pseudomonadati</taxon>
        <taxon>Pseudomonadota</taxon>
        <taxon>Alphaproteobacteria</taxon>
        <taxon>Hyphomicrobiales</taxon>
        <taxon>Xanthobacteraceae</taxon>
        <taxon>Labrys</taxon>
    </lineage>
</organism>
<dbReference type="RefSeq" id="WP_367625646.1">
    <property type="nucleotide sequence ID" value="NZ_JBFNQD010000010.1"/>
</dbReference>
<keyword evidence="3" id="KW-0238">DNA-binding</keyword>
<dbReference type="Gene3D" id="1.10.10.10">
    <property type="entry name" value="Winged helix-like DNA-binding domain superfamily/Winged helix DNA-binding domain"/>
    <property type="match status" value="1"/>
</dbReference>